<dbReference type="EMBL" id="VAHF01000002">
    <property type="protein sequence ID" value="TXG69233.1"/>
    <property type="molecule type" value="Genomic_DNA"/>
</dbReference>
<evidence type="ECO:0000313" key="6">
    <source>
        <dbReference type="Proteomes" id="UP000323000"/>
    </source>
</evidence>
<dbReference type="GO" id="GO:0000028">
    <property type="term" value="P:ribosomal small subunit assembly"/>
    <property type="evidence" value="ECO:0007669"/>
    <property type="project" value="TreeGrafter"/>
</dbReference>
<dbReference type="OrthoDB" id="1640281at2759"/>
<sequence length="281" mass="31225">MLYSADGSYILAGGSSKYICTYDVADQVLLRRFQITHNLSLDGVLDFLNSKNMTEAGPVDLIDDDNSDTEEGVDKQTRGKLNYDLPGSMPNRGRPVIRTKCLRIAPTGRSFSAAKTEGVLVYSIDESFILDPSDLDIDVTPEAVDAALNEDQPSRALILSLRLNEDSLIKKCIFAVGPVDIPAVASSIPHRYMQRLIEALAELLESCPHLEFILRWCQQFLQVLQELCKSHGSSIQQNSRNPLPSLKSLQKAITRIHQDLADTCSSNEYMLRYLCSVGDKK</sequence>
<evidence type="ECO:0000256" key="3">
    <source>
        <dbReference type="SAM" id="MobiDB-lite"/>
    </source>
</evidence>
<keyword evidence="6" id="KW-1185">Reference proteome</keyword>
<gene>
    <name evidence="5" type="ORF">EZV62_004168</name>
</gene>
<organism evidence="5 6">
    <name type="scientific">Acer yangbiense</name>
    <dbReference type="NCBI Taxonomy" id="1000413"/>
    <lineage>
        <taxon>Eukaryota</taxon>
        <taxon>Viridiplantae</taxon>
        <taxon>Streptophyta</taxon>
        <taxon>Embryophyta</taxon>
        <taxon>Tracheophyta</taxon>
        <taxon>Spermatophyta</taxon>
        <taxon>Magnoliopsida</taxon>
        <taxon>eudicotyledons</taxon>
        <taxon>Gunneridae</taxon>
        <taxon>Pentapetalae</taxon>
        <taxon>rosids</taxon>
        <taxon>malvids</taxon>
        <taxon>Sapindales</taxon>
        <taxon>Sapindaceae</taxon>
        <taxon>Hippocastanoideae</taxon>
        <taxon>Acereae</taxon>
        <taxon>Acer</taxon>
    </lineage>
</organism>
<dbReference type="InterPro" id="IPR027145">
    <property type="entry name" value="PWP2"/>
</dbReference>
<feature type="compositionally biased region" description="Acidic residues" evidence="3">
    <location>
        <begin position="61"/>
        <end position="71"/>
    </location>
</feature>
<protein>
    <recommendedName>
        <fullName evidence="4">Small-subunit processome Utp12 domain-containing protein</fullName>
    </recommendedName>
</protein>
<dbReference type="Proteomes" id="UP000323000">
    <property type="component" value="Chromosome 2"/>
</dbReference>
<dbReference type="AlphaFoldDB" id="A0A5C7IIZ1"/>
<keyword evidence="1" id="KW-0853">WD repeat</keyword>
<reference evidence="6" key="1">
    <citation type="journal article" date="2019" name="Gigascience">
        <title>De novo genome assembly of the endangered Acer yangbiense, a plant species with extremely small populations endemic to Yunnan Province, China.</title>
        <authorList>
            <person name="Yang J."/>
            <person name="Wariss H.M."/>
            <person name="Tao L."/>
            <person name="Zhang R."/>
            <person name="Yun Q."/>
            <person name="Hollingsworth P."/>
            <person name="Dao Z."/>
            <person name="Luo G."/>
            <person name="Guo H."/>
            <person name="Ma Y."/>
            <person name="Sun W."/>
        </authorList>
    </citation>
    <scope>NUCLEOTIDE SEQUENCE [LARGE SCALE GENOMIC DNA]</scope>
    <source>
        <strain evidence="6">cv. Malutang</strain>
    </source>
</reference>
<evidence type="ECO:0000259" key="4">
    <source>
        <dbReference type="Pfam" id="PF04003"/>
    </source>
</evidence>
<feature type="region of interest" description="Disordered" evidence="3">
    <location>
        <begin position="58"/>
        <end position="77"/>
    </location>
</feature>
<feature type="domain" description="Small-subunit processome Utp12" evidence="4">
    <location>
        <begin position="164"/>
        <end position="276"/>
    </location>
</feature>
<accession>A0A5C7IIZ1</accession>
<dbReference type="InterPro" id="IPR007148">
    <property type="entry name" value="SSU_processome_Utp12"/>
</dbReference>
<dbReference type="GO" id="GO:0034388">
    <property type="term" value="C:Pwp2p-containing subcomplex of 90S preribosome"/>
    <property type="evidence" value="ECO:0007669"/>
    <property type="project" value="TreeGrafter"/>
</dbReference>
<evidence type="ECO:0000256" key="2">
    <source>
        <dbReference type="ARBA" id="ARBA00022737"/>
    </source>
</evidence>
<name>A0A5C7IIZ1_9ROSI</name>
<keyword evidence="2" id="KW-0677">Repeat</keyword>
<dbReference type="GO" id="GO:0032040">
    <property type="term" value="C:small-subunit processome"/>
    <property type="evidence" value="ECO:0007669"/>
    <property type="project" value="TreeGrafter"/>
</dbReference>
<dbReference type="Pfam" id="PF04003">
    <property type="entry name" value="Utp12"/>
    <property type="match status" value="1"/>
</dbReference>
<comment type="caution">
    <text evidence="5">The sequence shown here is derived from an EMBL/GenBank/DDBJ whole genome shotgun (WGS) entry which is preliminary data.</text>
</comment>
<proteinExistence type="predicted"/>
<evidence type="ECO:0000313" key="5">
    <source>
        <dbReference type="EMBL" id="TXG69233.1"/>
    </source>
</evidence>
<dbReference type="PANTHER" id="PTHR19858:SF0">
    <property type="entry name" value="PERIODIC TRYPTOPHAN PROTEIN 2 HOMOLOG"/>
    <property type="match status" value="1"/>
</dbReference>
<evidence type="ECO:0000256" key="1">
    <source>
        <dbReference type="ARBA" id="ARBA00022574"/>
    </source>
</evidence>
<dbReference type="PANTHER" id="PTHR19858">
    <property type="entry name" value="WD40 REPEAT PROTEIN"/>
    <property type="match status" value="1"/>
</dbReference>
<dbReference type="GO" id="GO:0000462">
    <property type="term" value="P:maturation of SSU-rRNA from tricistronic rRNA transcript (SSU-rRNA, 5.8S rRNA, LSU-rRNA)"/>
    <property type="evidence" value="ECO:0007669"/>
    <property type="project" value="TreeGrafter"/>
</dbReference>